<sequence length="59" mass="6874">MCQLLHFCFDSASISVTKEDMLNWNWVPTRPILGTINYPSCYLYAASIYLQLRMPLRTS</sequence>
<evidence type="ECO:0000313" key="2">
    <source>
        <dbReference type="Proteomes" id="UP000015105"/>
    </source>
</evidence>
<reference evidence="2" key="2">
    <citation type="journal article" date="2017" name="Nat. Plants">
        <title>The Aegilops tauschii genome reveals multiple impacts of transposons.</title>
        <authorList>
            <person name="Zhao G."/>
            <person name="Zou C."/>
            <person name="Li K."/>
            <person name="Wang K."/>
            <person name="Li T."/>
            <person name="Gao L."/>
            <person name="Zhang X."/>
            <person name="Wang H."/>
            <person name="Yang Z."/>
            <person name="Liu X."/>
            <person name="Jiang W."/>
            <person name="Mao L."/>
            <person name="Kong X."/>
            <person name="Jiao Y."/>
            <person name="Jia J."/>
        </authorList>
    </citation>
    <scope>NUCLEOTIDE SEQUENCE [LARGE SCALE GENOMIC DNA]</scope>
    <source>
        <strain evidence="2">cv. AL8/78</strain>
    </source>
</reference>
<organism evidence="1 2">
    <name type="scientific">Aegilops tauschii subsp. strangulata</name>
    <name type="common">Goatgrass</name>
    <dbReference type="NCBI Taxonomy" id="200361"/>
    <lineage>
        <taxon>Eukaryota</taxon>
        <taxon>Viridiplantae</taxon>
        <taxon>Streptophyta</taxon>
        <taxon>Embryophyta</taxon>
        <taxon>Tracheophyta</taxon>
        <taxon>Spermatophyta</taxon>
        <taxon>Magnoliopsida</taxon>
        <taxon>Liliopsida</taxon>
        <taxon>Poales</taxon>
        <taxon>Poaceae</taxon>
        <taxon>BOP clade</taxon>
        <taxon>Pooideae</taxon>
        <taxon>Triticodae</taxon>
        <taxon>Triticeae</taxon>
        <taxon>Triticinae</taxon>
        <taxon>Aegilops</taxon>
    </lineage>
</organism>
<keyword evidence="2" id="KW-1185">Reference proteome</keyword>
<dbReference type="Gramene" id="AET3Gv20371000.5">
    <property type="protein sequence ID" value="AET3Gv20371000.5"/>
    <property type="gene ID" value="AET3Gv20371000"/>
</dbReference>
<reference evidence="1" key="4">
    <citation type="submission" date="2019-03" db="UniProtKB">
        <authorList>
            <consortium name="EnsemblPlants"/>
        </authorList>
    </citation>
    <scope>IDENTIFICATION</scope>
</reference>
<protein>
    <submittedName>
        <fullName evidence="1">Uncharacterized protein</fullName>
    </submittedName>
</protein>
<dbReference type="Proteomes" id="UP000015105">
    <property type="component" value="Chromosome 3D"/>
</dbReference>
<dbReference type="AlphaFoldDB" id="A0A453EK96"/>
<accession>A0A453EK96</accession>
<reference evidence="2" key="1">
    <citation type="journal article" date="2014" name="Science">
        <title>Ancient hybridizations among the ancestral genomes of bread wheat.</title>
        <authorList>
            <consortium name="International Wheat Genome Sequencing Consortium,"/>
            <person name="Marcussen T."/>
            <person name="Sandve S.R."/>
            <person name="Heier L."/>
            <person name="Spannagl M."/>
            <person name="Pfeifer M."/>
            <person name="Jakobsen K.S."/>
            <person name="Wulff B.B."/>
            <person name="Steuernagel B."/>
            <person name="Mayer K.F."/>
            <person name="Olsen O.A."/>
        </authorList>
    </citation>
    <scope>NUCLEOTIDE SEQUENCE [LARGE SCALE GENOMIC DNA]</scope>
    <source>
        <strain evidence="2">cv. AL8/78</strain>
    </source>
</reference>
<reference evidence="1" key="3">
    <citation type="journal article" date="2017" name="Nature">
        <title>Genome sequence of the progenitor of the wheat D genome Aegilops tauschii.</title>
        <authorList>
            <person name="Luo M.C."/>
            <person name="Gu Y.Q."/>
            <person name="Puiu D."/>
            <person name="Wang H."/>
            <person name="Twardziok S.O."/>
            <person name="Deal K.R."/>
            <person name="Huo N."/>
            <person name="Zhu T."/>
            <person name="Wang L."/>
            <person name="Wang Y."/>
            <person name="McGuire P.E."/>
            <person name="Liu S."/>
            <person name="Long H."/>
            <person name="Ramasamy R.K."/>
            <person name="Rodriguez J.C."/>
            <person name="Van S.L."/>
            <person name="Yuan L."/>
            <person name="Wang Z."/>
            <person name="Xia Z."/>
            <person name="Xiao L."/>
            <person name="Anderson O.D."/>
            <person name="Ouyang S."/>
            <person name="Liang Y."/>
            <person name="Zimin A.V."/>
            <person name="Pertea G."/>
            <person name="Qi P."/>
            <person name="Bennetzen J.L."/>
            <person name="Dai X."/>
            <person name="Dawson M.W."/>
            <person name="Muller H.G."/>
            <person name="Kugler K."/>
            <person name="Rivarola-Duarte L."/>
            <person name="Spannagl M."/>
            <person name="Mayer K.F.X."/>
            <person name="Lu F.H."/>
            <person name="Bevan M.W."/>
            <person name="Leroy P."/>
            <person name="Li P."/>
            <person name="You F.M."/>
            <person name="Sun Q."/>
            <person name="Liu Z."/>
            <person name="Lyons E."/>
            <person name="Wicker T."/>
            <person name="Salzberg S.L."/>
            <person name="Devos K.M."/>
            <person name="Dvorak J."/>
        </authorList>
    </citation>
    <scope>NUCLEOTIDE SEQUENCE [LARGE SCALE GENOMIC DNA]</scope>
    <source>
        <strain evidence="1">cv. AL8/78</strain>
    </source>
</reference>
<name>A0A453EK96_AEGTS</name>
<reference evidence="1" key="5">
    <citation type="journal article" date="2021" name="G3 (Bethesda)">
        <title>Aegilops tauschii genome assembly Aet v5.0 features greater sequence contiguity and improved annotation.</title>
        <authorList>
            <person name="Wang L."/>
            <person name="Zhu T."/>
            <person name="Rodriguez J.C."/>
            <person name="Deal K.R."/>
            <person name="Dubcovsky J."/>
            <person name="McGuire P.E."/>
            <person name="Lux T."/>
            <person name="Spannagl M."/>
            <person name="Mayer K.F.X."/>
            <person name="Baldrich P."/>
            <person name="Meyers B.C."/>
            <person name="Huo N."/>
            <person name="Gu Y.Q."/>
            <person name="Zhou H."/>
            <person name="Devos K.M."/>
            <person name="Bennetzen J.L."/>
            <person name="Unver T."/>
            <person name="Budak H."/>
            <person name="Gulick P.J."/>
            <person name="Galiba G."/>
            <person name="Kalapos B."/>
            <person name="Nelson D.R."/>
            <person name="Li P."/>
            <person name="You F.M."/>
            <person name="Luo M.C."/>
            <person name="Dvorak J."/>
        </authorList>
    </citation>
    <scope>NUCLEOTIDE SEQUENCE [LARGE SCALE GENOMIC DNA]</scope>
    <source>
        <strain evidence="1">cv. AL8/78</strain>
    </source>
</reference>
<dbReference type="EnsemblPlants" id="AET3Gv20371000.5">
    <property type="protein sequence ID" value="AET3Gv20371000.5"/>
    <property type="gene ID" value="AET3Gv20371000"/>
</dbReference>
<proteinExistence type="predicted"/>
<evidence type="ECO:0000313" key="1">
    <source>
        <dbReference type="EnsemblPlants" id="AET3Gv20371000.5"/>
    </source>
</evidence>